<keyword evidence="2" id="KW-1185">Reference proteome</keyword>
<comment type="caution">
    <text evidence="1">The sequence shown here is derived from an EMBL/GenBank/DDBJ whole genome shotgun (WGS) entry which is preliminary data.</text>
</comment>
<evidence type="ECO:0000313" key="2">
    <source>
        <dbReference type="Proteomes" id="UP000805649"/>
    </source>
</evidence>
<reference evidence="1 2" key="1">
    <citation type="journal article" date="2020" name="Phytopathology">
        <title>Genome Sequence Resources of Colletotrichum truncatum, C. plurivorum, C. musicola, and C. sojae: Four Species Pathogenic to Soybean (Glycine max).</title>
        <authorList>
            <person name="Rogerio F."/>
            <person name="Boufleur T.R."/>
            <person name="Ciampi-Guillardi M."/>
            <person name="Sukno S.A."/>
            <person name="Thon M.R."/>
            <person name="Massola Junior N.S."/>
            <person name="Baroncelli R."/>
        </authorList>
    </citation>
    <scope>NUCLEOTIDE SEQUENCE [LARGE SCALE GENOMIC DNA]</scope>
    <source>
        <strain evidence="1 2">CMES1059</strain>
    </source>
</reference>
<accession>A0ACC3YHM2</accession>
<gene>
    <name evidence="1" type="ORF">CTRU02_213896</name>
</gene>
<dbReference type="EMBL" id="VUJX02000010">
    <property type="protein sequence ID" value="KAL0931161.1"/>
    <property type="molecule type" value="Genomic_DNA"/>
</dbReference>
<organism evidence="1 2">
    <name type="scientific">Colletotrichum truncatum</name>
    <name type="common">Anthracnose fungus</name>
    <name type="synonym">Colletotrichum capsici</name>
    <dbReference type="NCBI Taxonomy" id="5467"/>
    <lineage>
        <taxon>Eukaryota</taxon>
        <taxon>Fungi</taxon>
        <taxon>Dikarya</taxon>
        <taxon>Ascomycota</taxon>
        <taxon>Pezizomycotina</taxon>
        <taxon>Sordariomycetes</taxon>
        <taxon>Hypocreomycetidae</taxon>
        <taxon>Glomerellales</taxon>
        <taxon>Glomerellaceae</taxon>
        <taxon>Colletotrichum</taxon>
        <taxon>Colletotrichum truncatum species complex</taxon>
    </lineage>
</organism>
<name>A0ACC3YHM2_COLTU</name>
<protein>
    <submittedName>
        <fullName evidence="1">Uncharacterized protein</fullName>
    </submittedName>
</protein>
<evidence type="ECO:0000313" key="1">
    <source>
        <dbReference type="EMBL" id="KAL0931161.1"/>
    </source>
</evidence>
<proteinExistence type="predicted"/>
<dbReference type="Proteomes" id="UP000805649">
    <property type="component" value="Unassembled WGS sequence"/>
</dbReference>
<sequence>MKEFNSMSPACDICSRILNVFVRGDGQDRFDGLDILLSDTSCEGHSGFIDFIRGDLVNGEVQTTATGVLSMHREHPAFVDVRASGSSERFGQPHNHMGWLMTLLQDETLLNHPGRGLPLDPKWVNLDLARQWKARCHSHHGSECDNPFLVAPAVPAWLIDTTTNCLVPGTSELPYVALSYRWGSFNDFKTHQGDLSKLQERGSFVDPEVSASLSPIVRHAMHLTRNMDERYLWVDAICITQDDPEQISAHLVMMAAIYATAVFTIVGADGDSRSGLIGVPDTSESRDIEQKVIPFAGNHQIALSRSTTGVSAMLSSSPYSERGWTFQEYMMSKRRLVFRNKQLTWECQKDVWYEDVSLPAVGSDDSPNFLAAPIRSILSGYPDLASLNTIIGKYNKRQFTFEEDALPGISGLLAILSRTFEGGFLYGLPVMFFDAALAWNRSPFGIGNLQRRIDSGHAHHKVSSSRLPSWSWIGWRGEVGINWHQEGFSYWHRNKETIPITNWFASEKPHSGPKLHIKPTWFSRRDMYKHMNPTLSEGWTANVSGTKATSPYAPHDYMFTYGDWEQKFNYPIPIAKVTEASPYVTPPQSPFISCSTKRSWLRAKRYRPGIVQTGGLKYEVHRVTLHNALGSQIGYMTLQSNKDSDLISEDSKGTLIELVAISREIEIGAHGHDETKDFYLVLWVSWVDSIAYRKGCGRVQKDAWERLDLQDVELVLG</sequence>